<reference evidence="8" key="1">
    <citation type="submission" date="2022-11" db="UniProtKB">
        <authorList>
            <consortium name="WormBaseParasite"/>
        </authorList>
    </citation>
    <scope>IDENTIFICATION</scope>
</reference>
<evidence type="ECO:0000256" key="5">
    <source>
        <dbReference type="ARBA" id="ARBA00023146"/>
    </source>
</evidence>
<keyword evidence="7" id="KW-1185">Reference proteome</keyword>
<keyword evidence="2" id="KW-0547">Nucleotide-binding</keyword>
<dbReference type="GO" id="GO:0005739">
    <property type="term" value="C:mitochondrion"/>
    <property type="evidence" value="ECO:0007669"/>
    <property type="project" value="TreeGrafter"/>
</dbReference>
<evidence type="ECO:0000256" key="2">
    <source>
        <dbReference type="ARBA" id="ARBA00022741"/>
    </source>
</evidence>
<feature type="domain" description="Phenylalanyl-tRNA synthetase" evidence="6">
    <location>
        <begin position="26"/>
        <end position="107"/>
    </location>
</feature>
<name>A0A914YNI4_9BILA</name>
<dbReference type="InterPro" id="IPR002319">
    <property type="entry name" value="Phenylalanyl-tRNA_Synthase"/>
</dbReference>
<evidence type="ECO:0000313" key="7">
    <source>
        <dbReference type="Proteomes" id="UP000887577"/>
    </source>
</evidence>
<dbReference type="GO" id="GO:0006432">
    <property type="term" value="P:phenylalanyl-tRNA aminoacylation"/>
    <property type="evidence" value="ECO:0007669"/>
    <property type="project" value="TreeGrafter"/>
</dbReference>
<proteinExistence type="predicted"/>
<sequence>MFENGERNETKQAEHSGDTVKVLELTLKSTLEDLCRALFGENAKMRWVDAYFPFTHPSYELEVFYNDKWLEVLGCGIMEQQLLESAGAGDKVGWAFGLGLERLAMMQNLKIL</sequence>
<dbReference type="Proteomes" id="UP000887577">
    <property type="component" value="Unplaced"/>
</dbReference>
<evidence type="ECO:0000259" key="6">
    <source>
        <dbReference type="Pfam" id="PF01409"/>
    </source>
</evidence>
<keyword evidence="3" id="KW-0067">ATP-binding</keyword>
<dbReference type="PANTHER" id="PTHR11538">
    <property type="entry name" value="PHENYLALANYL-TRNA SYNTHETASE"/>
    <property type="match status" value="1"/>
</dbReference>
<dbReference type="Gene3D" id="3.30.930.10">
    <property type="entry name" value="Bira Bifunctional Protein, Domain 2"/>
    <property type="match status" value="1"/>
</dbReference>
<organism evidence="7 8">
    <name type="scientific">Panagrolaimus superbus</name>
    <dbReference type="NCBI Taxonomy" id="310955"/>
    <lineage>
        <taxon>Eukaryota</taxon>
        <taxon>Metazoa</taxon>
        <taxon>Ecdysozoa</taxon>
        <taxon>Nematoda</taxon>
        <taxon>Chromadorea</taxon>
        <taxon>Rhabditida</taxon>
        <taxon>Tylenchina</taxon>
        <taxon>Panagrolaimomorpha</taxon>
        <taxon>Panagrolaimoidea</taxon>
        <taxon>Panagrolaimidae</taxon>
        <taxon>Panagrolaimus</taxon>
    </lineage>
</organism>
<keyword evidence="5" id="KW-0030">Aminoacyl-tRNA synthetase</keyword>
<dbReference type="GO" id="GO:0000049">
    <property type="term" value="F:tRNA binding"/>
    <property type="evidence" value="ECO:0007669"/>
    <property type="project" value="InterPro"/>
</dbReference>
<dbReference type="Pfam" id="PF01409">
    <property type="entry name" value="tRNA-synt_2d"/>
    <property type="match status" value="1"/>
</dbReference>
<dbReference type="AlphaFoldDB" id="A0A914YNI4"/>
<evidence type="ECO:0000256" key="3">
    <source>
        <dbReference type="ARBA" id="ARBA00022840"/>
    </source>
</evidence>
<dbReference type="SUPFAM" id="SSF55681">
    <property type="entry name" value="Class II aaRS and biotin synthetases"/>
    <property type="match status" value="1"/>
</dbReference>
<keyword evidence="1" id="KW-0436">Ligase</keyword>
<evidence type="ECO:0000313" key="8">
    <source>
        <dbReference type="WBParaSite" id="PSU_v2.g21166.t1"/>
    </source>
</evidence>
<protein>
    <submittedName>
        <fullName evidence="8">Phenylalanyl-tRNA synthetase domain-containing protein</fullName>
    </submittedName>
</protein>
<dbReference type="GO" id="GO:0005524">
    <property type="term" value="F:ATP binding"/>
    <property type="evidence" value="ECO:0007669"/>
    <property type="project" value="UniProtKB-KW"/>
</dbReference>
<evidence type="ECO:0000256" key="4">
    <source>
        <dbReference type="ARBA" id="ARBA00022917"/>
    </source>
</evidence>
<evidence type="ECO:0000256" key="1">
    <source>
        <dbReference type="ARBA" id="ARBA00022598"/>
    </source>
</evidence>
<keyword evidence="4" id="KW-0648">Protein biosynthesis</keyword>
<dbReference type="InterPro" id="IPR045864">
    <property type="entry name" value="aa-tRNA-synth_II/BPL/LPL"/>
</dbReference>
<accession>A0A914YNI4</accession>
<dbReference type="PANTHER" id="PTHR11538:SF41">
    <property type="entry name" value="PHENYLALANINE--TRNA LIGASE, MITOCHONDRIAL"/>
    <property type="match status" value="1"/>
</dbReference>
<dbReference type="GO" id="GO:0004826">
    <property type="term" value="F:phenylalanine-tRNA ligase activity"/>
    <property type="evidence" value="ECO:0007669"/>
    <property type="project" value="TreeGrafter"/>
</dbReference>
<dbReference type="WBParaSite" id="PSU_v2.g21166.t1">
    <property type="protein sequence ID" value="PSU_v2.g21166.t1"/>
    <property type="gene ID" value="PSU_v2.g21166"/>
</dbReference>